<organism evidence="2 3">
    <name type="scientific">Kordia aestuariivivens</name>
    <dbReference type="NCBI Taxonomy" id="2759037"/>
    <lineage>
        <taxon>Bacteria</taxon>
        <taxon>Pseudomonadati</taxon>
        <taxon>Bacteroidota</taxon>
        <taxon>Flavobacteriia</taxon>
        <taxon>Flavobacteriales</taxon>
        <taxon>Flavobacteriaceae</taxon>
        <taxon>Kordia</taxon>
    </lineage>
</organism>
<dbReference type="CDD" id="cd19531">
    <property type="entry name" value="LCL_NRPS-like"/>
    <property type="match status" value="2"/>
</dbReference>
<dbReference type="Gene3D" id="3.40.50.12780">
    <property type="entry name" value="N-terminal domain of ligase-like"/>
    <property type="match status" value="2"/>
</dbReference>
<name>A0ABR7QE64_9FLAO</name>
<dbReference type="InterPro" id="IPR045851">
    <property type="entry name" value="AMP-bd_C_sf"/>
</dbReference>
<dbReference type="Pfam" id="PF00501">
    <property type="entry name" value="AMP-binding"/>
    <property type="match status" value="3"/>
</dbReference>
<dbReference type="Gene3D" id="3.40.50.980">
    <property type="match status" value="2"/>
</dbReference>
<dbReference type="Pfam" id="PF00668">
    <property type="entry name" value="Condensation"/>
    <property type="match status" value="2"/>
</dbReference>
<proteinExistence type="predicted"/>
<dbReference type="Gene3D" id="3.30.300.30">
    <property type="match status" value="3"/>
</dbReference>
<dbReference type="PANTHER" id="PTHR45527">
    <property type="entry name" value="NONRIBOSOMAL PEPTIDE SYNTHETASE"/>
    <property type="match status" value="1"/>
</dbReference>
<dbReference type="EMBL" id="JACGWS010000014">
    <property type="protein sequence ID" value="MBC8756865.1"/>
    <property type="molecule type" value="Genomic_DNA"/>
</dbReference>
<sequence>MNNIEQKKIYNYWRRKLGGTPVITNDFSKSICIEKTLIKDEDLSYFNQITGRNKLAEHSILIIIFNILLQRYFASNELIFSLGMDENKAPLLYKFSAIKGKTLKQYIQESKKEIQDVYTNGNYAEEVKENYSFEQYTPYAFCYRTTLESSSSFPFCLNINKNDNELIISLSYSEKFIDKHVSSHFIQSIKRWLINLKSYINNDVNTISILSEKERHLLVHTDNGTSTNFNSDETIVSLFEKQAAETPNQIAAVYKSSTLTYKELNDTANQFANYLRVEYDIAAGDFVAVKLERTEKLLITLLGILKAGAAYIPIDINYPKERIKYIENHSKSSLVITAKKLKLFYKDQYKYSKENSQVRMDGSHTAYVIYTSGTTGKPKGVVITHKNVAALIFWACKEFDSSKFEVVYAATSHCFDLSVFEMFYTLSIGKKVKILTNALDIESALKNDEKVLLNTVPSSIRTIINNENSLKNVTVINLAGEIFPVEIAKKLLETNAEVRNLYGPSEDTTYSTCYKLSSLKKYTFIPIGKPIAHTEAYILDDELQLVPVGVVGKLYLAGEGVAKGYLNNAELTQEKFIENPFNKGQRMYDTGDLATWMPNGILKFLGRKDDQIKLRGYRIELGEIENEIFSSSENILQASVILKGDILIGYYLENRPINKTHLFSYIEKRLPSYMIPNQLIKVDEIPLTPNGKVDKNKLSQVKNLDDKAKYIAPSSQIEKEVVKIWESVLGISPIGINDHFFELGGHSLMVSQVINLTYKNLNQRITHKTFFKNPTIKDFAKELKSQEYTSIPKTVLKDGYPLTPSQHRLWLLSQFEGGGIAYQISGALRLKSKINQPNFVNAFKQVFARHEILRTVFKADAEGVIKQYVIPEDAFKFELKTIDFSNKKRPEKSVKAYIQKQDKKAFNLTTPPLFKIALLKIDENSFVFYLAMHHIISDGWSLNVLTNEIVTSYNSLQNKEEVINLPQLSIQYKDYAVWLSNNLNSPSHTEAEKYWHKNFSESIPILNLPTYQPRPQVKTYAGKIIQHDFSKKLIKKIKHVSQEQQATLFMTLMSCVRMLLSRYSNQTDISIGTPVAGRSHPDLEPQIGLYINTLAIRTKFNTDDRFSTLLAKEKEQLQAAYTHQDFPFDKLVENLAVSRDTSRSPLFDVMVVLQNQQERSSFYNEGELVISDFETVRETAQFDLTFSFVENDSLSLLLSYNTDLYSDLFIKRMTRHLEKIFEQITSSQEIKLNELTLITKEEKNQLFTEFNATTELFPLEKTVIDLFYEQVRKNPKNIAVNFENETLTYAALDEKSSRLSVFIQQKYAVTNGTLVGILLERSTDLIISILAVLKAGAAYVPIDLKYPEERINYIKKDAGISVCIDETFLATFRKKDSNVKPLKLDSSPHSDDVAYVIYTSGSTGNPKGVVVKHKSLTNLCFWHQKAYHVSAESKGTLFSGIGFDASVWEIYPYLTVGASLVPIQSDAIRFDVEALSAFLKNHQITHAYLPSKICQDFIAKDISDLETIIVTGGEALTYSKKTNLKIYNNYGPTENTVVTTFFDCTSISKENIPIGKPISNTKVYILTETLQLTPIGVVGELCISGTGLATEYLNRPTLTTEKFVENPYRAGERLYKTGDLARWLPDGNIEFIGRKDTQIKIRGNRVELGEIEASILKFNAEISHAIVSVKTVNSHEVLVAYYLTSESIDIEELRNYLSGRLPIYMVPNYYSKLEKVPLTSNGKIDRDKLPVISELDIVKKQYIVPNSKIEIEISTIWKAILGIQKIGVLDDFFELGGHSLLLTKLLNEYQKTFKVAITLEQLYTNTTLRSHAKLLNNTRHQGYKIEKAPLQEYYNLSSSQMRYWLLYKIQGKSKIFNIYSALQLPENVDTTIMEESFNELMKRHEILRTVFIEDKGVPKQHVQHPSPVEILYCNTKEEAVDKVFNHEFDLDTYPLFKIAIVQEAQTNTLFFNIHHSISDGWSMKIIHRDLMELYDSAISARKPKLCKLSIQYKDYAQWQHSSLQLPEMITHENYWKNHLKGDLPYLQLPTDYATKLKTTQKNASFHKVYISEEQKQKIETLAGLEKVSAFAFFVATLKIVLHRLTSEEDIIIGIPVANRNHFQLKDSVGCFINTLMLRDVITDKGSFKEWLQSVSATLTSALMHQEYPFEMLLNQLNYSKEEHSFPISPVFLNMIDFESESSEAIRDFSASHGVLESSPKFDLECYIKSYENGYALNFVYDNTLFKKETIAYWAEAYMCVMDQVVNNFKQPIQNIKLFENNLYNQTDLKPTHEFVKYERDEIQQCITERFEKQVKQFPNDIAIFSDGNEITYKSLNNHANHLANQIHNVTKDTNKRRVALFLNHDESSVIGMLGTLKAGYSYVPIDVGTPIKRVKYIIEDADCMSIVCTKETAKKAQEVLEEVSGVALIQLSENDNLEEIPNPTGNSNVLNEAYVLYTSGSSGMPKGVMQNHRNVLHYISVYTNNIRITQKDKLSVLSTYTFDASVKDIYAAILNGASVNFYNVSKKGINNLSSWLRTEHITVLHIIPTIYRYFLKEFNDKKMFKDIRLVDLGGEPCHKIDFDLFKTHFPKHAFLVNDYGPTESTIVSQKFLNHTSQIIKNNIPLGSAVIETEVFLLDENNCKKGVYQEGEIAFKSEYLSLGYLNKKELTEKAFITDPITGTGRIYKSGDIGKMLPTGEIEFLHRKDTQVKLNGLRIELSEIEYNLEQITNIAEAIVLIKNIEENPHIVAYLRTKEQIESSEIKELLSKTLPKYMIPNIFMVMEHFPHTRTGKIERKSFPTPTVSDLKKTPYIPPSTDLEKELITIWKGVLKTDNSAQIGIKDNFFELGGNSIQAVILINEINKIYNTSFSVVNLYDTLNIEDLAVLLNFAILQNKKTSAANQEQDEVIL</sequence>
<dbReference type="InterPro" id="IPR042099">
    <property type="entry name" value="ANL_N_sf"/>
</dbReference>
<dbReference type="Gene3D" id="1.10.1200.10">
    <property type="entry name" value="ACP-like"/>
    <property type="match status" value="3"/>
</dbReference>
<feature type="domain" description="Carrier" evidence="1">
    <location>
        <begin position="1744"/>
        <end position="1819"/>
    </location>
</feature>
<keyword evidence="3" id="KW-1185">Reference proteome</keyword>
<dbReference type="Gene3D" id="3.30.559.10">
    <property type="entry name" value="Chloramphenicol acetyltransferase-like domain"/>
    <property type="match status" value="2"/>
</dbReference>
<reference evidence="2 3" key="1">
    <citation type="submission" date="2020-07" db="EMBL/GenBank/DDBJ databases">
        <title>Description of Kordia aestuariivivens sp. nov., isolated from a tidal flat.</title>
        <authorList>
            <person name="Park S."/>
            <person name="Yoon J.-H."/>
        </authorList>
    </citation>
    <scope>NUCLEOTIDE SEQUENCE [LARGE SCALE GENOMIC DNA]</scope>
    <source>
        <strain evidence="2 3">YSTF-M3</strain>
    </source>
</reference>
<dbReference type="Gene3D" id="2.30.38.10">
    <property type="entry name" value="Luciferase, Domain 3"/>
    <property type="match status" value="1"/>
</dbReference>
<dbReference type="PROSITE" id="PS00455">
    <property type="entry name" value="AMP_BINDING"/>
    <property type="match status" value="3"/>
</dbReference>
<dbReference type="PANTHER" id="PTHR45527:SF1">
    <property type="entry name" value="FATTY ACID SYNTHASE"/>
    <property type="match status" value="1"/>
</dbReference>
<dbReference type="RefSeq" id="WP_187563905.1">
    <property type="nucleotide sequence ID" value="NZ_JACGWS010000014.1"/>
</dbReference>
<feature type="domain" description="Carrier" evidence="1">
    <location>
        <begin position="712"/>
        <end position="787"/>
    </location>
</feature>
<gene>
    <name evidence="2" type="ORF">H2O64_19485</name>
</gene>
<dbReference type="InterPro" id="IPR000873">
    <property type="entry name" value="AMP-dep_synth/lig_dom"/>
</dbReference>
<dbReference type="Pfam" id="PF00550">
    <property type="entry name" value="PP-binding"/>
    <property type="match status" value="3"/>
</dbReference>
<protein>
    <submittedName>
        <fullName evidence="2">Amino acid adenylation domain-containing protein</fullName>
    </submittedName>
</protein>
<dbReference type="InterPro" id="IPR010071">
    <property type="entry name" value="AA_adenyl_dom"/>
</dbReference>
<evidence type="ECO:0000313" key="3">
    <source>
        <dbReference type="Proteomes" id="UP000619238"/>
    </source>
</evidence>
<dbReference type="Gene3D" id="3.30.559.30">
    <property type="entry name" value="Nonribosomal peptide synthetase, condensation domain"/>
    <property type="match status" value="2"/>
</dbReference>
<dbReference type="InterPro" id="IPR020845">
    <property type="entry name" value="AMP-binding_CS"/>
</dbReference>
<dbReference type="SUPFAM" id="SSF47336">
    <property type="entry name" value="ACP-like"/>
    <property type="match status" value="3"/>
</dbReference>
<accession>A0ABR7QE64</accession>
<comment type="caution">
    <text evidence="2">The sequence shown here is derived from an EMBL/GenBank/DDBJ whole genome shotgun (WGS) entry which is preliminary data.</text>
</comment>
<evidence type="ECO:0000259" key="1">
    <source>
        <dbReference type="PROSITE" id="PS50075"/>
    </source>
</evidence>
<dbReference type="CDD" id="cd05930">
    <property type="entry name" value="A_NRPS"/>
    <property type="match status" value="3"/>
</dbReference>
<evidence type="ECO:0000313" key="2">
    <source>
        <dbReference type="EMBL" id="MBC8756865.1"/>
    </source>
</evidence>
<dbReference type="InterPro" id="IPR001242">
    <property type="entry name" value="Condensation_dom"/>
</dbReference>
<dbReference type="SUPFAM" id="SSF52777">
    <property type="entry name" value="CoA-dependent acyltransferases"/>
    <property type="match status" value="4"/>
</dbReference>
<dbReference type="InterPro" id="IPR036736">
    <property type="entry name" value="ACP-like_sf"/>
</dbReference>
<feature type="domain" description="Carrier" evidence="1">
    <location>
        <begin position="2794"/>
        <end position="2872"/>
    </location>
</feature>
<dbReference type="NCBIfam" id="NF003417">
    <property type="entry name" value="PRK04813.1"/>
    <property type="match status" value="3"/>
</dbReference>
<dbReference type="InterPro" id="IPR023213">
    <property type="entry name" value="CAT-like_dom_sf"/>
</dbReference>
<dbReference type="Proteomes" id="UP000619238">
    <property type="component" value="Unassembled WGS sequence"/>
</dbReference>
<dbReference type="NCBIfam" id="TIGR01733">
    <property type="entry name" value="AA-adenyl-dom"/>
    <property type="match status" value="3"/>
</dbReference>
<dbReference type="SUPFAM" id="SSF56801">
    <property type="entry name" value="Acetyl-CoA synthetase-like"/>
    <property type="match status" value="3"/>
</dbReference>
<dbReference type="InterPro" id="IPR009081">
    <property type="entry name" value="PP-bd_ACP"/>
</dbReference>
<dbReference type="PROSITE" id="PS50075">
    <property type="entry name" value="CARRIER"/>
    <property type="match status" value="3"/>
</dbReference>